<reference evidence="11" key="1">
    <citation type="submission" date="2021-01" db="EMBL/GenBank/DDBJ databases">
        <title>Genome public.</title>
        <authorList>
            <person name="Liu C."/>
            <person name="Sun Q."/>
        </authorList>
    </citation>
    <scope>NUCLEOTIDE SEQUENCE</scope>
    <source>
        <strain evidence="11">YIM B02565</strain>
    </source>
</reference>
<evidence type="ECO:0000259" key="9">
    <source>
        <dbReference type="Pfam" id="PF05504"/>
    </source>
</evidence>
<keyword evidence="7" id="KW-0449">Lipoprotein</keyword>
<keyword evidence="3" id="KW-0309">Germination</keyword>
<evidence type="ECO:0000256" key="3">
    <source>
        <dbReference type="ARBA" id="ARBA00022544"/>
    </source>
</evidence>
<evidence type="ECO:0000313" key="12">
    <source>
        <dbReference type="Proteomes" id="UP000623681"/>
    </source>
</evidence>
<dbReference type="GO" id="GO:0016020">
    <property type="term" value="C:membrane"/>
    <property type="evidence" value="ECO:0007669"/>
    <property type="project" value="UniProtKB-SubCell"/>
</dbReference>
<proteinExistence type="inferred from homology"/>
<keyword evidence="6" id="KW-0564">Palmitate</keyword>
<keyword evidence="12" id="KW-1185">Reference proteome</keyword>
<feature type="signal peptide" evidence="8">
    <location>
        <begin position="1"/>
        <end position="22"/>
    </location>
</feature>
<dbReference type="Proteomes" id="UP000623681">
    <property type="component" value="Unassembled WGS sequence"/>
</dbReference>
<dbReference type="InterPro" id="IPR038501">
    <property type="entry name" value="Spore_GerAC_C_sf"/>
</dbReference>
<keyword evidence="4 8" id="KW-0732">Signal</keyword>
<evidence type="ECO:0000256" key="7">
    <source>
        <dbReference type="ARBA" id="ARBA00023288"/>
    </source>
</evidence>
<comment type="similarity">
    <text evidence="2">Belongs to the GerABKC lipoprotein family.</text>
</comment>
<protein>
    <submittedName>
        <fullName evidence="11">Ger(X)C family spore germination protein</fullName>
    </submittedName>
</protein>
<evidence type="ECO:0000256" key="8">
    <source>
        <dbReference type="SAM" id="SignalP"/>
    </source>
</evidence>
<feature type="domain" description="Spore germination GerAC-like C-terminal" evidence="9">
    <location>
        <begin position="237"/>
        <end position="407"/>
    </location>
</feature>
<accession>A0A937FE82</accession>
<evidence type="ECO:0000256" key="6">
    <source>
        <dbReference type="ARBA" id="ARBA00023139"/>
    </source>
</evidence>
<dbReference type="PROSITE" id="PS51257">
    <property type="entry name" value="PROKAR_LIPOPROTEIN"/>
    <property type="match status" value="1"/>
</dbReference>
<dbReference type="Gene3D" id="3.30.300.210">
    <property type="entry name" value="Nutrient germinant receptor protein C, domain 3"/>
    <property type="match status" value="1"/>
</dbReference>
<dbReference type="PANTHER" id="PTHR35789">
    <property type="entry name" value="SPORE GERMINATION PROTEIN B3"/>
    <property type="match status" value="1"/>
</dbReference>
<evidence type="ECO:0000256" key="1">
    <source>
        <dbReference type="ARBA" id="ARBA00004635"/>
    </source>
</evidence>
<comment type="caution">
    <text evidence="11">The sequence shown here is derived from an EMBL/GenBank/DDBJ whole genome shotgun (WGS) entry which is preliminary data.</text>
</comment>
<evidence type="ECO:0000259" key="10">
    <source>
        <dbReference type="Pfam" id="PF25198"/>
    </source>
</evidence>
<comment type="subcellular location">
    <subcellularLocation>
        <location evidence="1">Membrane</location>
        <topology evidence="1">Lipid-anchor</topology>
    </subcellularLocation>
</comment>
<dbReference type="InterPro" id="IPR046953">
    <property type="entry name" value="Spore_GerAC-like_C"/>
</dbReference>
<dbReference type="Pfam" id="PF05504">
    <property type="entry name" value="Spore_GerAC"/>
    <property type="match status" value="1"/>
</dbReference>
<sequence>MKMKYISIFLLFFMTLSSISGCVDRTELEEQAYVSAIGLDKGTEDRLSITYQITNVRHGAKTETDTGPKNETITFEAPDFISARHLANTVISRRITLTHAKILIIGEEFARDPDFFHQLEAALRENQLKRGMNILVSKETASEFLRANDPKVENRTSKYFDFMYDRWKDTGYVPESDLNKFMQRTEGKSSLYLAVYLSATKNTPKHIYKSPDTLGNEADYLPGEIDIEGGNPTQMIGSAVFKDGKMIGVLTGNENRINVILRPSLSVRSMIFTFEDPLDKDYKVTARILQYKKNKYHFNIKGTYPEVEVTIPLKVEILAIPSFTKYVEDLEKQEILKHSMEDQLKVASYKLVRKTQQEFKGEPFLWGSQVLRPKFFTYEEYKNYNWSDKYPNAKVNIDYKIDLLGFGKQMNPPEKNNK</sequence>
<organism evidence="11 12">
    <name type="scientific">Clostridium paridis</name>
    <dbReference type="NCBI Taxonomy" id="2803863"/>
    <lineage>
        <taxon>Bacteria</taxon>
        <taxon>Bacillati</taxon>
        <taxon>Bacillota</taxon>
        <taxon>Clostridia</taxon>
        <taxon>Eubacteriales</taxon>
        <taxon>Clostridiaceae</taxon>
        <taxon>Clostridium</taxon>
    </lineage>
</organism>
<gene>
    <name evidence="11" type="ORF">JK634_00865</name>
</gene>
<dbReference type="PANTHER" id="PTHR35789:SF1">
    <property type="entry name" value="SPORE GERMINATION PROTEIN B3"/>
    <property type="match status" value="1"/>
</dbReference>
<dbReference type="NCBIfam" id="TIGR02887">
    <property type="entry name" value="spore_ger_x_C"/>
    <property type="match status" value="1"/>
</dbReference>
<evidence type="ECO:0000256" key="4">
    <source>
        <dbReference type="ARBA" id="ARBA00022729"/>
    </source>
</evidence>
<dbReference type="GO" id="GO:0009847">
    <property type="term" value="P:spore germination"/>
    <property type="evidence" value="ECO:0007669"/>
    <property type="project" value="InterPro"/>
</dbReference>
<dbReference type="InterPro" id="IPR057336">
    <property type="entry name" value="GerAC_N"/>
</dbReference>
<feature type="chain" id="PRO_5039062837" evidence="8">
    <location>
        <begin position="23"/>
        <end position="418"/>
    </location>
</feature>
<dbReference type="Pfam" id="PF25198">
    <property type="entry name" value="Spore_GerAC_N"/>
    <property type="match status" value="1"/>
</dbReference>
<dbReference type="EMBL" id="JAESWA010000004">
    <property type="protein sequence ID" value="MBL4930363.1"/>
    <property type="molecule type" value="Genomic_DNA"/>
</dbReference>
<dbReference type="InterPro" id="IPR008844">
    <property type="entry name" value="Spore_GerAC-like"/>
</dbReference>
<dbReference type="AlphaFoldDB" id="A0A937FE82"/>
<evidence type="ECO:0000256" key="5">
    <source>
        <dbReference type="ARBA" id="ARBA00023136"/>
    </source>
</evidence>
<evidence type="ECO:0000256" key="2">
    <source>
        <dbReference type="ARBA" id="ARBA00007886"/>
    </source>
</evidence>
<dbReference type="RefSeq" id="WP_202765746.1">
    <property type="nucleotide sequence ID" value="NZ_JAESWA010000004.1"/>
</dbReference>
<feature type="domain" description="Spore germination protein N-terminal" evidence="10">
    <location>
        <begin position="24"/>
        <end position="194"/>
    </location>
</feature>
<name>A0A937FE82_9CLOT</name>
<keyword evidence="5" id="KW-0472">Membrane</keyword>
<evidence type="ECO:0000313" key="11">
    <source>
        <dbReference type="EMBL" id="MBL4930363.1"/>
    </source>
</evidence>